<keyword evidence="1" id="KW-0732">Signal</keyword>
<dbReference type="EMBL" id="JACOON010000003">
    <property type="protein sequence ID" value="MBC5648176.1"/>
    <property type="molecule type" value="Genomic_DNA"/>
</dbReference>
<gene>
    <name evidence="2" type="ORF">H8S18_07480</name>
</gene>
<protein>
    <recommendedName>
        <fullName evidence="4">WxL domain-containing protein</fullName>
    </recommendedName>
</protein>
<evidence type="ECO:0000313" key="2">
    <source>
        <dbReference type="EMBL" id="MBC5648176.1"/>
    </source>
</evidence>
<proteinExistence type="predicted"/>
<keyword evidence="3" id="KW-1185">Reference proteome</keyword>
<evidence type="ECO:0000256" key="1">
    <source>
        <dbReference type="SAM" id="SignalP"/>
    </source>
</evidence>
<evidence type="ECO:0008006" key="4">
    <source>
        <dbReference type="Google" id="ProtNLM"/>
    </source>
</evidence>
<comment type="caution">
    <text evidence="2">The sequence shown here is derived from an EMBL/GenBank/DDBJ whole genome shotgun (WGS) entry which is preliminary data.</text>
</comment>
<reference evidence="2 3" key="1">
    <citation type="submission" date="2020-08" db="EMBL/GenBank/DDBJ databases">
        <title>Genome public.</title>
        <authorList>
            <person name="Liu C."/>
            <person name="Sun Q."/>
        </authorList>
    </citation>
    <scope>NUCLEOTIDE SEQUENCE [LARGE SCALE GENOMIC DNA]</scope>
    <source>
        <strain evidence="2 3">NSJ-35</strain>
    </source>
</reference>
<dbReference type="RefSeq" id="WP_186857677.1">
    <property type="nucleotide sequence ID" value="NZ_JACOON010000003.1"/>
</dbReference>
<evidence type="ECO:0000313" key="3">
    <source>
        <dbReference type="Proteomes" id="UP000606889"/>
    </source>
</evidence>
<sequence>MKKVLGIVLTVVLCVVFATTAFAVDVTGTEGETSAVSTGATIEGTIQPIQISAVVPTKVVFDIDPNKAANYEANTATDPAKAFTSAAFDLQNTCNAPLTFSVNSISAQDSAPAVVANDAFEDAEWQKLTKTQTLANIAFGFTMPTTGEWLAADNADAWFVPSTALALGDIAGQSTATESLKAKYGMAWGNTAETTITYDIVYGVAVAE</sequence>
<dbReference type="Proteomes" id="UP000606889">
    <property type="component" value="Unassembled WGS sequence"/>
</dbReference>
<organism evidence="2 3">
    <name type="scientific">Christensenella tenuis</name>
    <dbReference type="NCBI Taxonomy" id="2763033"/>
    <lineage>
        <taxon>Bacteria</taxon>
        <taxon>Bacillati</taxon>
        <taxon>Bacillota</taxon>
        <taxon>Clostridia</taxon>
        <taxon>Christensenellales</taxon>
        <taxon>Christensenellaceae</taxon>
        <taxon>Christensenella</taxon>
    </lineage>
</organism>
<feature type="signal peptide" evidence="1">
    <location>
        <begin position="1"/>
        <end position="23"/>
    </location>
</feature>
<name>A0ABR7EEH2_9FIRM</name>
<accession>A0ABR7EEH2</accession>
<feature type="chain" id="PRO_5046541176" description="WxL domain-containing protein" evidence="1">
    <location>
        <begin position="24"/>
        <end position="208"/>
    </location>
</feature>